<reference evidence="1" key="1">
    <citation type="journal article" date="2023" name="IMA Fungus">
        <title>Comparative genomic study of the Penicillium genus elucidates a diverse pangenome and 15 lateral gene transfer events.</title>
        <authorList>
            <person name="Petersen C."/>
            <person name="Sorensen T."/>
            <person name="Nielsen M.R."/>
            <person name="Sondergaard T.E."/>
            <person name="Sorensen J.L."/>
            <person name="Fitzpatrick D.A."/>
            <person name="Frisvad J.C."/>
            <person name="Nielsen K.L."/>
        </authorList>
    </citation>
    <scope>NUCLEOTIDE SEQUENCE</scope>
    <source>
        <strain evidence="1">IBT 12815</strain>
    </source>
</reference>
<name>A0AAD6DNU9_9EURO</name>
<keyword evidence="2" id="KW-1185">Reference proteome</keyword>
<dbReference type="Proteomes" id="UP001213799">
    <property type="component" value="Unassembled WGS sequence"/>
</dbReference>
<sequence>MLALVMKKKTIIERQEKMDGIKTLTRYFYEFSSNYHTESRVAKQNDILLDNPASAEALLFGIIARPSNVLAM</sequence>
<dbReference type="RefSeq" id="XP_056748675.1">
    <property type="nucleotide sequence ID" value="XM_056903388.1"/>
</dbReference>
<reference evidence="1" key="2">
    <citation type="submission" date="2023-01" db="EMBL/GenBank/DDBJ databases">
        <authorList>
            <person name="Petersen C."/>
        </authorList>
    </citation>
    <scope>NUCLEOTIDE SEQUENCE</scope>
    <source>
        <strain evidence="1">IBT 12815</strain>
    </source>
</reference>
<comment type="caution">
    <text evidence="1">The sequence shown here is derived from an EMBL/GenBank/DDBJ whole genome shotgun (WGS) entry which is preliminary data.</text>
</comment>
<dbReference type="EMBL" id="JAQJAE010000006">
    <property type="protein sequence ID" value="KAJ5589656.1"/>
    <property type="molecule type" value="Genomic_DNA"/>
</dbReference>
<evidence type="ECO:0000313" key="1">
    <source>
        <dbReference type="EMBL" id="KAJ5589656.1"/>
    </source>
</evidence>
<proteinExistence type="predicted"/>
<dbReference type="GeneID" id="81593630"/>
<organism evidence="1 2">
    <name type="scientific">Penicillium hordei</name>
    <dbReference type="NCBI Taxonomy" id="40994"/>
    <lineage>
        <taxon>Eukaryota</taxon>
        <taxon>Fungi</taxon>
        <taxon>Dikarya</taxon>
        <taxon>Ascomycota</taxon>
        <taxon>Pezizomycotina</taxon>
        <taxon>Eurotiomycetes</taxon>
        <taxon>Eurotiomycetidae</taxon>
        <taxon>Eurotiales</taxon>
        <taxon>Aspergillaceae</taxon>
        <taxon>Penicillium</taxon>
    </lineage>
</organism>
<gene>
    <name evidence="1" type="ORF">N7537_012334</name>
</gene>
<dbReference type="AlphaFoldDB" id="A0AAD6DNU9"/>
<protein>
    <submittedName>
        <fullName evidence="1">Uncharacterized protein</fullName>
    </submittedName>
</protein>
<accession>A0AAD6DNU9</accession>
<evidence type="ECO:0000313" key="2">
    <source>
        <dbReference type="Proteomes" id="UP001213799"/>
    </source>
</evidence>